<keyword evidence="2" id="KW-1185">Reference proteome</keyword>
<evidence type="ECO:0000313" key="1">
    <source>
        <dbReference type="EMBL" id="VDM84774.1"/>
    </source>
</evidence>
<name>A0A3P7K0I5_STRVU</name>
<evidence type="ECO:0000313" key="2">
    <source>
        <dbReference type="Proteomes" id="UP000270094"/>
    </source>
</evidence>
<dbReference type="OrthoDB" id="26719at2759"/>
<dbReference type="Proteomes" id="UP000270094">
    <property type="component" value="Unassembled WGS sequence"/>
</dbReference>
<proteinExistence type="predicted"/>
<dbReference type="EMBL" id="UYYB01133096">
    <property type="protein sequence ID" value="VDM84774.1"/>
    <property type="molecule type" value="Genomic_DNA"/>
</dbReference>
<dbReference type="AlphaFoldDB" id="A0A3P7K0I5"/>
<reference evidence="1 2" key="1">
    <citation type="submission" date="2018-11" db="EMBL/GenBank/DDBJ databases">
        <authorList>
            <consortium name="Pathogen Informatics"/>
        </authorList>
    </citation>
    <scope>NUCLEOTIDE SEQUENCE [LARGE SCALE GENOMIC DNA]</scope>
</reference>
<protein>
    <submittedName>
        <fullName evidence="1">Uncharacterized protein</fullName>
    </submittedName>
</protein>
<gene>
    <name evidence="1" type="ORF">SVUK_LOCUS19772</name>
</gene>
<sequence length="123" mass="13773">MSISPLGFLTLSVYDGFFFNHKNTEKRWNLSDNILHDIAFCASETNYTGCVSRLQVGSSFPLKNPKAARLKHSGRIRFGSCSMDIIDTRQPITRSPDDEGIHIYAIAHAKNHIISVTCKLTSE</sequence>
<organism evidence="1 2">
    <name type="scientific">Strongylus vulgaris</name>
    <name type="common">Blood worm</name>
    <dbReference type="NCBI Taxonomy" id="40348"/>
    <lineage>
        <taxon>Eukaryota</taxon>
        <taxon>Metazoa</taxon>
        <taxon>Ecdysozoa</taxon>
        <taxon>Nematoda</taxon>
        <taxon>Chromadorea</taxon>
        <taxon>Rhabditida</taxon>
        <taxon>Rhabditina</taxon>
        <taxon>Rhabditomorpha</taxon>
        <taxon>Strongyloidea</taxon>
        <taxon>Strongylidae</taxon>
        <taxon>Strongylus</taxon>
    </lineage>
</organism>
<accession>A0A3P7K0I5</accession>